<evidence type="ECO:0000256" key="9">
    <source>
        <dbReference type="ARBA" id="ARBA00022840"/>
    </source>
</evidence>
<keyword evidence="9 12" id="KW-0067">ATP-binding</keyword>
<evidence type="ECO:0000256" key="13">
    <source>
        <dbReference type="SAM" id="MobiDB-lite"/>
    </source>
</evidence>
<dbReference type="Proteomes" id="UP000093928">
    <property type="component" value="Unassembled WGS sequence"/>
</dbReference>
<dbReference type="GO" id="GO:0005524">
    <property type="term" value="F:ATP binding"/>
    <property type="evidence" value="ECO:0007669"/>
    <property type="project" value="UniProtKB-UniRule"/>
</dbReference>
<evidence type="ECO:0000256" key="11">
    <source>
        <dbReference type="ARBA" id="ARBA00023136"/>
    </source>
</evidence>
<keyword evidence="7 12" id="KW-0547">Nucleotide-binding</keyword>
<evidence type="ECO:0000256" key="12">
    <source>
        <dbReference type="PROSITE-ProRule" id="PRU10141"/>
    </source>
</evidence>
<keyword evidence="10 14" id="KW-1133">Transmembrane helix</keyword>
<reference evidence="16 17" key="1">
    <citation type="submission" date="2016-06" db="EMBL/GenBank/DDBJ databases">
        <authorList>
            <person name="Kjaerup R.B."/>
            <person name="Dalgaard T.S."/>
            <person name="Juul-Madsen H.R."/>
        </authorList>
    </citation>
    <scope>NUCLEOTIDE SEQUENCE [LARGE SCALE GENOMIC DNA]</scope>
    <source>
        <strain evidence="16 17">1165133.8</strain>
    </source>
</reference>
<feature type="transmembrane region" description="Helical" evidence="14">
    <location>
        <begin position="340"/>
        <end position="364"/>
    </location>
</feature>
<dbReference type="AlphaFoldDB" id="A0A1A3NGF8"/>
<dbReference type="EC" id="2.7.11.1" evidence="2"/>
<dbReference type="Gene3D" id="3.30.200.20">
    <property type="entry name" value="Phosphorylase Kinase, domain 1"/>
    <property type="match status" value="1"/>
</dbReference>
<feature type="domain" description="Protein kinase" evidence="15">
    <location>
        <begin position="16"/>
        <end position="281"/>
    </location>
</feature>
<dbReference type="SUPFAM" id="SSF56112">
    <property type="entry name" value="Protein kinase-like (PK-like)"/>
    <property type="match status" value="1"/>
</dbReference>
<keyword evidence="4" id="KW-0723">Serine/threonine-protein kinase</keyword>
<dbReference type="GO" id="GO:0004674">
    <property type="term" value="F:protein serine/threonine kinase activity"/>
    <property type="evidence" value="ECO:0007669"/>
    <property type="project" value="UniProtKB-KW"/>
</dbReference>
<keyword evidence="8" id="KW-0418">Kinase</keyword>
<evidence type="ECO:0000256" key="14">
    <source>
        <dbReference type="SAM" id="Phobius"/>
    </source>
</evidence>
<dbReference type="OrthoDB" id="5622056at2"/>
<sequence length="551" mass="58686">MTGRLTLQPGEVFAGYTIERPLGEGGMGTVYRARDPELPRSVALKLLHRDLTANDYIRARFELEAAHAASLEHPNIVTVYRRGRANDQLWIAMQFIDSTDASEVLRHGPVNPAHAVHITTETAKALDHAHAAGVLHRDVKPANILLERSGPGRPGRVLLADFGIAKALAETAQMTQTGMLVASLQYASPEQFDNIKLDGRADVYSLGCTLFHLLTGQLPYPGSTLPQLWAGHVKAPIPKPSEVRPGVPPALDAVLACAMAKERDDRYSSCGAFAAAARAALYSPPSSTQPTVVDPEPPAPPQRRVVPPVDPAVVATVADRNQPQRLVSKTPAKSVNGSAVLARVGLILITALIGAAMFTCWRTASYNWKDYSGYWHYMSYDVWQPLGIRGNTHLYTPTKIVLGMVGAVGVMLLLTALRLRKARVKAAGRLACVGAVPLTFALLAFELAVHSGTAISTKKHLMEIVALLGAVLLLAGCWRGLTPSKRNMRLCMVSGLVVTAAAVGLSFVSSPHRSPPIPVLGQGFGGLIAGIALFAAGTIVAVRSGGSRTAK</sequence>
<dbReference type="PROSITE" id="PS00108">
    <property type="entry name" value="PROTEIN_KINASE_ST"/>
    <property type="match status" value="1"/>
</dbReference>
<comment type="caution">
    <text evidence="16">The sequence shown here is derived from an EMBL/GenBank/DDBJ whole genome shotgun (WGS) entry which is preliminary data.</text>
</comment>
<feature type="transmembrane region" description="Helical" evidence="14">
    <location>
        <begin position="520"/>
        <end position="542"/>
    </location>
</feature>
<evidence type="ECO:0000259" key="15">
    <source>
        <dbReference type="PROSITE" id="PS50011"/>
    </source>
</evidence>
<dbReference type="SMART" id="SM00220">
    <property type="entry name" value="S_TKc"/>
    <property type="match status" value="1"/>
</dbReference>
<keyword evidence="6 14" id="KW-0812">Transmembrane</keyword>
<evidence type="ECO:0000256" key="1">
    <source>
        <dbReference type="ARBA" id="ARBA00004162"/>
    </source>
</evidence>
<evidence type="ECO:0000256" key="2">
    <source>
        <dbReference type="ARBA" id="ARBA00012513"/>
    </source>
</evidence>
<dbReference type="PROSITE" id="PS00107">
    <property type="entry name" value="PROTEIN_KINASE_ATP"/>
    <property type="match status" value="1"/>
</dbReference>
<dbReference type="Pfam" id="PF00069">
    <property type="entry name" value="Pkinase"/>
    <property type="match status" value="1"/>
</dbReference>
<name>A0A1A3NGF8_MYCAS</name>
<organism evidence="16 17">
    <name type="scientific">Mycobacterium asiaticum</name>
    <dbReference type="NCBI Taxonomy" id="1790"/>
    <lineage>
        <taxon>Bacteria</taxon>
        <taxon>Bacillati</taxon>
        <taxon>Actinomycetota</taxon>
        <taxon>Actinomycetes</taxon>
        <taxon>Mycobacteriales</taxon>
        <taxon>Mycobacteriaceae</taxon>
        <taxon>Mycobacterium</taxon>
    </lineage>
</organism>
<dbReference type="RefSeq" id="WP_065147015.1">
    <property type="nucleotide sequence ID" value="NZ_LZLS01000224.1"/>
</dbReference>
<evidence type="ECO:0000256" key="10">
    <source>
        <dbReference type="ARBA" id="ARBA00022989"/>
    </source>
</evidence>
<feature type="transmembrane region" description="Helical" evidence="14">
    <location>
        <begin position="461"/>
        <end position="478"/>
    </location>
</feature>
<feature type="transmembrane region" description="Helical" evidence="14">
    <location>
        <begin position="490"/>
        <end position="508"/>
    </location>
</feature>
<evidence type="ECO:0000256" key="8">
    <source>
        <dbReference type="ARBA" id="ARBA00022777"/>
    </source>
</evidence>
<dbReference type="FunFam" id="1.10.510.10:FF:000021">
    <property type="entry name" value="Serine/threonine protein kinase"/>
    <property type="match status" value="1"/>
</dbReference>
<dbReference type="GO" id="GO:0005886">
    <property type="term" value="C:plasma membrane"/>
    <property type="evidence" value="ECO:0007669"/>
    <property type="project" value="UniProtKB-SubCell"/>
</dbReference>
<dbReference type="CDD" id="cd14014">
    <property type="entry name" value="STKc_PknB_like"/>
    <property type="match status" value="1"/>
</dbReference>
<feature type="binding site" evidence="12">
    <location>
        <position position="45"/>
    </location>
    <ligand>
        <name>ATP</name>
        <dbReference type="ChEBI" id="CHEBI:30616"/>
    </ligand>
</feature>
<dbReference type="EMBL" id="LZLS01000224">
    <property type="protein sequence ID" value="OBK20420.1"/>
    <property type="molecule type" value="Genomic_DNA"/>
</dbReference>
<dbReference type="InterPro" id="IPR000719">
    <property type="entry name" value="Prot_kinase_dom"/>
</dbReference>
<evidence type="ECO:0000313" key="16">
    <source>
        <dbReference type="EMBL" id="OBK20420.1"/>
    </source>
</evidence>
<keyword evidence="11 14" id="KW-0472">Membrane</keyword>
<dbReference type="InterPro" id="IPR017441">
    <property type="entry name" value="Protein_kinase_ATP_BS"/>
</dbReference>
<evidence type="ECO:0000313" key="17">
    <source>
        <dbReference type="Proteomes" id="UP000093928"/>
    </source>
</evidence>
<proteinExistence type="predicted"/>
<dbReference type="PANTHER" id="PTHR43289:SF6">
    <property type="entry name" value="SERINE_THREONINE-PROTEIN KINASE NEKL-3"/>
    <property type="match status" value="1"/>
</dbReference>
<evidence type="ECO:0000256" key="5">
    <source>
        <dbReference type="ARBA" id="ARBA00022679"/>
    </source>
</evidence>
<evidence type="ECO:0000256" key="6">
    <source>
        <dbReference type="ARBA" id="ARBA00022692"/>
    </source>
</evidence>
<evidence type="ECO:0000256" key="7">
    <source>
        <dbReference type="ARBA" id="ARBA00022741"/>
    </source>
</evidence>
<keyword evidence="3" id="KW-1003">Cell membrane</keyword>
<dbReference type="PANTHER" id="PTHR43289">
    <property type="entry name" value="MITOGEN-ACTIVATED PROTEIN KINASE KINASE KINASE 20-RELATED"/>
    <property type="match status" value="1"/>
</dbReference>
<dbReference type="Gene3D" id="1.10.510.10">
    <property type="entry name" value="Transferase(Phosphotransferase) domain 1"/>
    <property type="match status" value="1"/>
</dbReference>
<accession>A0A1A3NGF8</accession>
<gene>
    <name evidence="16" type="ORF">A5634_12915</name>
</gene>
<comment type="subcellular location">
    <subcellularLocation>
        <location evidence="1">Cell membrane</location>
        <topology evidence="1">Single-pass membrane protein</topology>
    </subcellularLocation>
</comment>
<dbReference type="InterPro" id="IPR008271">
    <property type="entry name" value="Ser/Thr_kinase_AS"/>
</dbReference>
<dbReference type="GO" id="GO:0080090">
    <property type="term" value="P:regulation of primary metabolic process"/>
    <property type="evidence" value="ECO:0007669"/>
    <property type="project" value="UniProtKB-ARBA"/>
</dbReference>
<evidence type="ECO:0000256" key="3">
    <source>
        <dbReference type="ARBA" id="ARBA00022475"/>
    </source>
</evidence>
<feature type="transmembrane region" description="Helical" evidence="14">
    <location>
        <begin position="400"/>
        <end position="419"/>
    </location>
</feature>
<keyword evidence="5" id="KW-0808">Transferase</keyword>
<feature type="transmembrane region" description="Helical" evidence="14">
    <location>
        <begin position="426"/>
        <end position="449"/>
    </location>
</feature>
<dbReference type="InterPro" id="IPR011009">
    <property type="entry name" value="Kinase-like_dom_sf"/>
</dbReference>
<protein>
    <recommendedName>
        <fullName evidence="2">non-specific serine/threonine protein kinase</fullName>
        <ecNumber evidence="2">2.7.11.1</ecNumber>
    </recommendedName>
</protein>
<feature type="region of interest" description="Disordered" evidence="13">
    <location>
        <begin position="284"/>
        <end position="306"/>
    </location>
</feature>
<evidence type="ECO:0000256" key="4">
    <source>
        <dbReference type="ARBA" id="ARBA00022527"/>
    </source>
</evidence>
<dbReference type="PROSITE" id="PS50011">
    <property type="entry name" value="PROTEIN_KINASE_DOM"/>
    <property type="match status" value="1"/>
</dbReference>